<comment type="caution">
    <text evidence="2">The sequence shown here is derived from an EMBL/GenBank/DDBJ whole genome shotgun (WGS) entry which is preliminary data.</text>
</comment>
<gene>
    <name evidence="2" type="ORF">Plil01_000875700</name>
</gene>
<organism evidence="2 3">
    <name type="scientific">Phytophthora lilii</name>
    <dbReference type="NCBI Taxonomy" id="2077276"/>
    <lineage>
        <taxon>Eukaryota</taxon>
        <taxon>Sar</taxon>
        <taxon>Stramenopiles</taxon>
        <taxon>Oomycota</taxon>
        <taxon>Peronosporomycetes</taxon>
        <taxon>Peronosporales</taxon>
        <taxon>Peronosporaceae</taxon>
        <taxon>Phytophthora</taxon>
    </lineage>
</organism>
<dbReference type="AlphaFoldDB" id="A0A9W6TXR2"/>
<keyword evidence="3" id="KW-1185">Reference proteome</keyword>
<evidence type="ECO:0000313" key="2">
    <source>
        <dbReference type="EMBL" id="GMF22075.1"/>
    </source>
</evidence>
<reference evidence="2" key="1">
    <citation type="submission" date="2023-04" db="EMBL/GenBank/DDBJ databases">
        <title>Phytophthora lilii NBRC 32176.</title>
        <authorList>
            <person name="Ichikawa N."/>
            <person name="Sato H."/>
            <person name="Tonouchi N."/>
        </authorList>
    </citation>
    <scope>NUCLEOTIDE SEQUENCE</scope>
    <source>
        <strain evidence="2">NBRC 32176</strain>
    </source>
</reference>
<feature type="compositionally biased region" description="Basic and acidic residues" evidence="1">
    <location>
        <begin position="151"/>
        <end position="167"/>
    </location>
</feature>
<protein>
    <submittedName>
        <fullName evidence="2">Unnamed protein product</fullName>
    </submittedName>
</protein>
<evidence type="ECO:0000256" key="1">
    <source>
        <dbReference type="SAM" id="MobiDB-lite"/>
    </source>
</evidence>
<dbReference type="EMBL" id="BSXW01000430">
    <property type="protein sequence ID" value="GMF22075.1"/>
    <property type="molecule type" value="Genomic_DNA"/>
</dbReference>
<dbReference type="Proteomes" id="UP001165083">
    <property type="component" value="Unassembled WGS sequence"/>
</dbReference>
<evidence type="ECO:0000313" key="3">
    <source>
        <dbReference type="Proteomes" id="UP001165083"/>
    </source>
</evidence>
<dbReference type="PANTHER" id="PTHR35796:SF3">
    <property type="entry name" value="BHLH DOMAIN-CONTAINING PROTEIN"/>
    <property type="match status" value="1"/>
</dbReference>
<name>A0A9W6TXR2_9STRA</name>
<sequence>MPSREDVRSRSQVVIPHTAVENTGGSADRPLCAQSLMDFLQDDELHVLEAALSFVDGYSLEDLAPDAETSTAAAPNDANSAVKAEQSSVMLNGGPTFAVPCKETAAMVPLTMKNLLNGPSSGLKLHLPTHDEPLIRLKSTKGKKTHANPNRVRDEAHAEGLEGHGDSTKTAAGRRTTGECSTKDYCKAEEEDGDGIKCIASQTTYATGNDSTMLGSMVVGAHQFVFQGVQCLRSQNLTVSEHRTACVLDFQGDIGDFHDLFQHLQSAYHEIDTVFAASGLSTMDIPTNDVHVREGVDGKYIEIFANKLLPFSLRDTGEAAWNHFKGVEKHFDNGGLYEKAAKVSVSVTQAPDVKAKQILQRVVGPDRDTILFVSSVTPVEIKHKPLDGLEYHAREYVLTKHFPHSTPEHELSLLQLYVRVSFDYDPGVVYDSRHVRSVAQFVIGNVGGSLRCYQERIENALIDQALRRH</sequence>
<feature type="region of interest" description="Disordered" evidence="1">
    <location>
        <begin position="141"/>
        <end position="174"/>
    </location>
</feature>
<accession>A0A9W6TXR2</accession>
<dbReference type="OrthoDB" id="99321at2759"/>
<dbReference type="PANTHER" id="PTHR35796">
    <property type="entry name" value="HYPOTHETICAL CYTOSOLIC PROTEIN"/>
    <property type="match status" value="1"/>
</dbReference>
<proteinExistence type="predicted"/>